<dbReference type="PANTHER" id="PTHR43788">
    <property type="entry name" value="DNA2/NAM7 HELICASE FAMILY MEMBER"/>
    <property type="match status" value="1"/>
</dbReference>
<reference evidence="4" key="1">
    <citation type="journal article" date="2005" name="Proc. Natl. Acad. Sci. U.S.A.">
        <title>The psychrophilic lifestyle as revealed by the genome sequence of Colwellia psychrerythraea 34H through genomic and proteomic analyses.</title>
        <authorList>
            <person name="Methe B.A."/>
            <person name="Nelson K.E."/>
            <person name="Deming J.W."/>
            <person name="Momen B."/>
            <person name="Melamud E."/>
            <person name="Zhang X."/>
            <person name="Moult J."/>
            <person name="Madupu R."/>
            <person name="Nelson W.C."/>
            <person name="Dodson R.J."/>
            <person name="Brinkac L.M."/>
            <person name="Daugherty S.C."/>
            <person name="Durkin A.S."/>
            <person name="DeBoy R.T."/>
            <person name="Kolonay J.F."/>
            <person name="Sullivan S.A."/>
            <person name="Zhou L."/>
            <person name="Davidsen T.M."/>
            <person name="Wu M."/>
            <person name="Huston A.L."/>
            <person name="Lewis M."/>
            <person name="Weaver B."/>
            <person name="Weidman J.F."/>
            <person name="Khouri H."/>
            <person name="Utterback T.R."/>
            <person name="Feldblyum T.V."/>
            <person name="Fraser C.M."/>
        </authorList>
    </citation>
    <scope>NUCLEOTIDE SEQUENCE [LARGE SCALE GENOMIC DNA]</scope>
    <source>
        <strain evidence="4">34H</strain>
    </source>
</reference>
<evidence type="ECO:0000256" key="1">
    <source>
        <dbReference type="ARBA" id="ARBA00022741"/>
    </source>
</evidence>
<dbReference type="CDD" id="cd17933">
    <property type="entry name" value="DEXSc_RecD-like"/>
    <property type="match status" value="1"/>
</dbReference>
<dbReference type="SUPFAM" id="SSF52540">
    <property type="entry name" value="P-loop containing nucleoside triphosphate hydrolases"/>
    <property type="match status" value="2"/>
</dbReference>
<dbReference type="STRING" id="167879.CPS_2955"/>
<feature type="domain" description="UvrD-like helicase C-terminal" evidence="3">
    <location>
        <begin position="439"/>
        <end position="486"/>
    </location>
</feature>
<dbReference type="EMBL" id="CP000083">
    <property type="protein sequence ID" value="AAZ25363.1"/>
    <property type="molecule type" value="Genomic_DNA"/>
</dbReference>
<dbReference type="InterPro" id="IPR027785">
    <property type="entry name" value="UvrD-like_helicase_C"/>
</dbReference>
<dbReference type="KEGG" id="cps:CPS_2955"/>
<gene>
    <name evidence="4" type="ordered locus">CPS_2955</name>
</gene>
<protein>
    <recommendedName>
        <fullName evidence="3">UvrD-like helicase C-terminal domain-containing protein</fullName>
    </recommendedName>
</protein>
<evidence type="ECO:0000313" key="4">
    <source>
        <dbReference type="EMBL" id="AAZ25363.1"/>
    </source>
</evidence>
<sequence length="488" mass="55844">MNILDCFSGKQLTQGQHDLVEELDQFLFDDTRSVFLLKGWAGVGKTFITAGITKYLNTEGRQFVLMAPTGKAAKVIANKTKQKALTIHRVIYSYFDVNNSNENKDKLEPPIVASKIKENKDAPDTVYIIDESSMISDKFNKSEACSYGSGYLLIDLLEYINLDKRHKKKVIFIGDNAQLPPVRDNFSPALDNQYLRDKYQLNCQAFELKEVVRQKAGSGVIAIAKQLRHTIGSNTFSELSFDVSAGDTHVLTINEMLEEYFRVCEERVEKTKEVIIIAYSNIQVRNYNNTIRAKLFSPDAPLQIGEKIMCVSNFIHDDSFISNGEFGKVINISSNIEIRTAEVYTERHGRRVLKYVDLVFLDVEIEFLDDHGKPFILASKILSNLLYGAMPRLSQLEYKALYADFFQRNPNINYNTSPAECKELMNKDPYLNIIQIKFGYSITCHKAQGSEWAHVFVDRYHRLPKSNECLRWLYTAVTRTSKNLYVSK</sequence>
<dbReference type="Pfam" id="PF13538">
    <property type="entry name" value="UvrD_C_2"/>
    <property type="match status" value="1"/>
</dbReference>
<name>Q47ZW4_COLP3</name>
<dbReference type="Proteomes" id="UP000000547">
    <property type="component" value="Chromosome"/>
</dbReference>
<dbReference type="InterPro" id="IPR027417">
    <property type="entry name" value="P-loop_NTPase"/>
</dbReference>
<evidence type="ECO:0000256" key="2">
    <source>
        <dbReference type="ARBA" id="ARBA00022840"/>
    </source>
</evidence>
<dbReference type="RefSeq" id="WP_011043747.1">
    <property type="nucleotide sequence ID" value="NC_003910.7"/>
</dbReference>
<dbReference type="CDD" id="cd18809">
    <property type="entry name" value="SF1_C_RecD"/>
    <property type="match status" value="1"/>
</dbReference>
<dbReference type="AlphaFoldDB" id="Q47ZW4"/>
<dbReference type="PANTHER" id="PTHR43788:SF6">
    <property type="entry name" value="DNA HELICASE B"/>
    <property type="match status" value="1"/>
</dbReference>
<dbReference type="Gene3D" id="3.40.50.300">
    <property type="entry name" value="P-loop containing nucleotide triphosphate hydrolases"/>
    <property type="match status" value="3"/>
</dbReference>
<dbReference type="Pfam" id="PF13245">
    <property type="entry name" value="AAA_19"/>
    <property type="match status" value="1"/>
</dbReference>
<keyword evidence="1" id="KW-0547">Nucleotide-binding</keyword>
<proteinExistence type="predicted"/>
<accession>Q47ZW4</accession>
<evidence type="ECO:0000313" key="5">
    <source>
        <dbReference type="Proteomes" id="UP000000547"/>
    </source>
</evidence>
<dbReference type="HOGENOM" id="CLU_017039_0_0_6"/>
<dbReference type="GO" id="GO:0005524">
    <property type="term" value="F:ATP binding"/>
    <property type="evidence" value="ECO:0007669"/>
    <property type="project" value="UniProtKB-KW"/>
</dbReference>
<organism evidence="4 5">
    <name type="scientific">Colwellia psychrerythraea (strain 34H / ATCC BAA-681)</name>
    <name type="common">Vibrio psychroerythus</name>
    <dbReference type="NCBI Taxonomy" id="167879"/>
    <lineage>
        <taxon>Bacteria</taxon>
        <taxon>Pseudomonadati</taxon>
        <taxon>Pseudomonadota</taxon>
        <taxon>Gammaproteobacteria</taxon>
        <taxon>Alteromonadales</taxon>
        <taxon>Colwelliaceae</taxon>
        <taxon>Colwellia</taxon>
    </lineage>
</organism>
<keyword evidence="2" id="KW-0067">ATP-binding</keyword>
<dbReference type="GO" id="GO:0003678">
    <property type="term" value="F:DNA helicase activity"/>
    <property type="evidence" value="ECO:0007669"/>
    <property type="project" value="UniProtKB-ARBA"/>
</dbReference>
<dbReference type="InterPro" id="IPR050534">
    <property type="entry name" value="Coronavir_polyprotein_1ab"/>
</dbReference>
<evidence type="ECO:0000259" key="3">
    <source>
        <dbReference type="Pfam" id="PF13538"/>
    </source>
</evidence>